<dbReference type="Proteomes" id="UP000226437">
    <property type="component" value="Unassembled WGS sequence"/>
</dbReference>
<dbReference type="RefSeq" id="WP_099105309.1">
    <property type="nucleotide sequence ID" value="NZ_JAATJF010000001.1"/>
</dbReference>
<feature type="region of interest" description="Disordered" evidence="2">
    <location>
        <begin position="221"/>
        <end position="260"/>
    </location>
</feature>
<evidence type="ECO:0000256" key="3">
    <source>
        <dbReference type="SAM" id="SignalP"/>
    </source>
</evidence>
<dbReference type="Gene3D" id="3.30.1330.60">
    <property type="entry name" value="OmpA-like domain"/>
    <property type="match status" value="1"/>
</dbReference>
<feature type="domain" description="OmpA-like" evidence="4">
    <location>
        <begin position="269"/>
        <end position="386"/>
    </location>
</feature>
<protein>
    <recommendedName>
        <fullName evidence="4">OmpA-like domain-containing protein</fullName>
    </recommendedName>
</protein>
<feature type="chain" id="PRO_5013666037" description="OmpA-like domain-containing protein" evidence="3">
    <location>
        <begin position="21"/>
        <end position="389"/>
    </location>
</feature>
<keyword evidence="1" id="KW-0472">Membrane</keyword>
<accession>A0A2G0CK27</accession>
<organism evidence="5 6">
    <name type="scientific">Neolewinella marina</name>
    <dbReference type="NCBI Taxonomy" id="438751"/>
    <lineage>
        <taxon>Bacteria</taxon>
        <taxon>Pseudomonadati</taxon>
        <taxon>Bacteroidota</taxon>
        <taxon>Saprospiria</taxon>
        <taxon>Saprospirales</taxon>
        <taxon>Lewinellaceae</taxon>
        <taxon>Neolewinella</taxon>
    </lineage>
</organism>
<dbReference type="InterPro" id="IPR050330">
    <property type="entry name" value="Bact_OuterMem_StrucFunc"/>
</dbReference>
<sequence length="389" mass="43486">MYNLFLPLLLILTVALPAQSDGTILLTNPSFEDMPRVAAAPKGWFDCGFPGESAVDIQPDPMRLFKVDKPAQDGYTYLGMVTRDNDTYERVSQRMSAPMKAGQCYEFNIRLARSERYLSKSRLTDNDENYDTPIKLRIRGGFDVCDVGRVIGESPLITSQTWREYRIKLKPQQDYTHLMLEAYYKTPILFPYNGNVLLDNIRPLEPVACDQDLWEEPEIVAATTPETRPTPAPARPPATTPRPNRSTTSPPAAKPSAPVVKLGQTRGELKIGQVFSIENIKFKANSAEIEGESQAALEEIANFLRANTDVVVEIGGHASYRAGPVFATRLSEERAVAVIDYLDSLNIGTSQMLPRGYGKSRPVCITDTPECNERNQRVEVKILKVRESR</sequence>
<dbReference type="OrthoDB" id="1489312at2"/>
<dbReference type="GO" id="GO:0016020">
    <property type="term" value="C:membrane"/>
    <property type="evidence" value="ECO:0007669"/>
    <property type="project" value="UniProtKB-UniRule"/>
</dbReference>
<evidence type="ECO:0000313" key="5">
    <source>
        <dbReference type="EMBL" id="PHL00329.1"/>
    </source>
</evidence>
<gene>
    <name evidence="5" type="ORF">CGL56_04665</name>
</gene>
<evidence type="ECO:0000256" key="1">
    <source>
        <dbReference type="PROSITE-ProRule" id="PRU00473"/>
    </source>
</evidence>
<proteinExistence type="predicted"/>
<dbReference type="PANTHER" id="PTHR30329">
    <property type="entry name" value="STATOR ELEMENT OF FLAGELLAR MOTOR COMPLEX"/>
    <property type="match status" value="1"/>
</dbReference>
<dbReference type="InterPro" id="IPR036737">
    <property type="entry name" value="OmpA-like_sf"/>
</dbReference>
<reference evidence="5 6" key="1">
    <citation type="submission" date="2017-10" db="EMBL/GenBank/DDBJ databases">
        <title>The draft genome sequence of Lewinella marina KCTC 32374.</title>
        <authorList>
            <person name="Wang K."/>
        </authorList>
    </citation>
    <scope>NUCLEOTIDE SEQUENCE [LARGE SCALE GENOMIC DNA]</scope>
    <source>
        <strain evidence="5 6">MKG-38</strain>
    </source>
</reference>
<dbReference type="AlphaFoldDB" id="A0A2G0CK27"/>
<feature type="compositionally biased region" description="Low complexity" evidence="2">
    <location>
        <begin position="241"/>
        <end position="260"/>
    </location>
</feature>
<dbReference type="Gene3D" id="2.60.120.260">
    <property type="entry name" value="Galactose-binding domain-like"/>
    <property type="match status" value="1"/>
</dbReference>
<dbReference type="Pfam" id="PF00691">
    <property type="entry name" value="OmpA"/>
    <property type="match status" value="1"/>
</dbReference>
<keyword evidence="3" id="KW-0732">Signal</keyword>
<feature type="signal peptide" evidence="3">
    <location>
        <begin position="1"/>
        <end position="20"/>
    </location>
</feature>
<dbReference type="SUPFAM" id="SSF103088">
    <property type="entry name" value="OmpA-like"/>
    <property type="match status" value="1"/>
</dbReference>
<feature type="compositionally biased region" description="Pro residues" evidence="2">
    <location>
        <begin position="228"/>
        <end position="240"/>
    </location>
</feature>
<dbReference type="PANTHER" id="PTHR30329:SF21">
    <property type="entry name" value="LIPOPROTEIN YIAD-RELATED"/>
    <property type="match status" value="1"/>
</dbReference>
<dbReference type="PROSITE" id="PS51123">
    <property type="entry name" value="OMPA_2"/>
    <property type="match status" value="1"/>
</dbReference>
<name>A0A2G0CK27_9BACT</name>
<dbReference type="EMBL" id="PDLO01000001">
    <property type="protein sequence ID" value="PHL00329.1"/>
    <property type="molecule type" value="Genomic_DNA"/>
</dbReference>
<comment type="caution">
    <text evidence="5">The sequence shown here is derived from an EMBL/GenBank/DDBJ whole genome shotgun (WGS) entry which is preliminary data.</text>
</comment>
<evidence type="ECO:0000259" key="4">
    <source>
        <dbReference type="PROSITE" id="PS51123"/>
    </source>
</evidence>
<evidence type="ECO:0000313" key="6">
    <source>
        <dbReference type="Proteomes" id="UP000226437"/>
    </source>
</evidence>
<dbReference type="CDD" id="cd07185">
    <property type="entry name" value="OmpA_C-like"/>
    <property type="match status" value="1"/>
</dbReference>
<dbReference type="InterPro" id="IPR006665">
    <property type="entry name" value="OmpA-like"/>
</dbReference>
<keyword evidence="6" id="KW-1185">Reference proteome</keyword>
<evidence type="ECO:0000256" key="2">
    <source>
        <dbReference type="SAM" id="MobiDB-lite"/>
    </source>
</evidence>